<sequence>MHTAFSLKDSMFRIEIDGDVADSRALLDWRPEDRLGVVLRSPLSALGASMLMQLVTTAYYDVRPGRRKEPHYADIYLFHSGGRYGDFSSFDVTPHRELFLPADAGVLIEAINDRAITHLAVPDGAPTQSVFPWSEPEAARDRIRHCFAYSAGGRARDADIAILSSEPGLRQDVELALNPMALVDNIERYIDAGDADIQLFSRRLAQRVRSRVNEVSETEKETAKAHHENSWNNGMIRQKFRKISVDDALSLL</sequence>
<dbReference type="Proteomes" id="UP001203512">
    <property type="component" value="Unassembled WGS sequence"/>
</dbReference>
<name>A0ABT0DVZ7_9SPHN</name>
<accession>A0ABT0DVZ7</accession>
<protein>
    <submittedName>
        <fullName evidence="1">Uncharacterized protein</fullName>
    </submittedName>
</protein>
<evidence type="ECO:0000313" key="1">
    <source>
        <dbReference type="EMBL" id="MCK0531285.1"/>
    </source>
</evidence>
<keyword evidence="2" id="KW-1185">Reference proteome</keyword>
<organism evidence="1 2">
    <name type="scientific">Sphingobium agri</name>
    <dbReference type="NCBI Taxonomy" id="2933566"/>
    <lineage>
        <taxon>Bacteria</taxon>
        <taxon>Pseudomonadati</taxon>
        <taxon>Pseudomonadota</taxon>
        <taxon>Alphaproteobacteria</taxon>
        <taxon>Sphingomonadales</taxon>
        <taxon>Sphingomonadaceae</taxon>
        <taxon>Sphingobium</taxon>
    </lineage>
</organism>
<dbReference type="EMBL" id="JALKHS010000006">
    <property type="protein sequence ID" value="MCK0531285.1"/>
    <property type="molecule type" value="Genomic_DNA"/>
</dbReference>
<comment type="caution">
    <text evidence="1">The sequence shown here is derived from an EMBL/GenBank/DDBJ whole genome shotgun (WGS) entry which is preliminary data.</text>
</comment>
<proteinExistence type="predicted"/>
<reference evidence="1 2" key="1">
    <citation type="submission" date="2022-04" db="EMBL/GenBank/DDBJ databases">
        <authorList>
            <person name="Huq M.A."/>
        </authorList>
    </citation>
    <scope>NUCLEOTIDE SEQUENCE [LARGE SCALE GENOMIC DNA]</scope>
    <source>
        <strain evidence="1 2">MAH-33</strain>
    </source>
</reference>
<evidence type="ECO:0000313" key="2">
    <source>
        <dbReference type="Proteomes" id="UP001203512"/>
    </source>
</evidence>
<gene>
    <name evidence="1" type="ORF">MU848_06775</name>
</gene>